<dbReference type="OrthoDB" id="3553160at2759"/>
<reference evidence="1 2" key="1">
    <citation type="submission" date="2019-06" db="EMBL/GenBank/DDBJ databases">
        <title>Genome Sequence of the Brown Rot Fungal Pathogen Monilinia laxa.</title>
        <authorList>
            <person name="De Miccolis Angelini R.M."/>
            <person name="Landi L."/>
            <person name="Abate D."/>
            <person name="Pollastro S."/>
            <person name="Romanazzi G."/>
            <person name="Faretra F."/>
        </authorList>
    </citation>
    <scope>NUCLEOTIDE SEQUENCE [LARGE SCALE GENOMIC DNA]</scope>
    <source>
        <strain evidence="1 2">Mlax316</strain>
    </source>
</reference>
<accession>A0A5N6KJU0</accession>
<gene>
    <name evidence="1" type="ORF">EYC80_005313</name>
</gene>
<dbReference type="Proteomes" id="UP000326757">
    <property type="component" value="Unassembled WGS sequence"/>
</dbReference>
<dbReference type="EMBL" id="VIGI01000002">
    <property type="protein sequence ID" value="KAB8303955.1"/>
    <property type="molecule type" value="Genomic_DNA"/>
</dbReference>
<organism evidence="1 2">
    <name type="scientific">Monilinia laxa</name>
    <name type="common">Brown rot fungus</name>
    <name type="synonym">Sclerotinia laxa</name>
    <dbReference type="NCBI Taxonomy" id="61186"/>
    <lineage>
        <taxon>Eukaryota</taxon>
        <taxon>Fungi</taxon>
        <taxon>Dikarya</taxon>
        <taxon>Ascomycota</taxon>
        <taxon>Pezizomycotina</taxon>
        <taxon>Leotiomycetes</taxon>
        <taxon>Helotiales</taxon>
        <taxon>Sclerotiniaceae</taxon>
        <taxon>Monilinia</taxon>
    </lineage>
</organism>
<dbReference type="AlphaFoldDB" id="A0A5N6KJU0"/>
<proteinExistence type="predicted"/>
<keyword evidence="2" id="KW-1185">Reference proteome</keyword>
<protein>
    <submittedName>
        <fullName evidence="1">Uncharacterized protein</fullName>
    </submittedName>
</protein>
<evidence type="ECO:0000313" key="1">
    <source>
        <dbReference type="EMBL" id="KAB8303955.1"/>
    </source>
</evidence>
<evidence type="ECO:0000313" key="2">
    <source>
        <dbReference type="Proteomes" id="UP000326757"/>
    </source>
</evidence>
<comment type="caution">
    <text evidence="1">The sequence shown here is derived from an EMBL/GenBank/DDBJ whole genome shotgun (WGS) entry which is preliminary data.</text>
</comment>
<dbReference type="SUPFAM" id="SSF51197">
    <property type="entry name" value="Clavaminate synthase-like"/>
    <property type="match status" value="1"/>
</dbReference>
<dbReference type="Gene3D" id="2.60.120.620">
    <property type="entry name" value="q2cbj1_9rhob like domain"/>
    <property type="match status" value="1"/>
</dbReference>
<name>A0A5N6KJU0_MONLA</name>
<sequence>MHTLKEASLSGVDALHDLKHNVSRSWFTSRHRILKKTDALGHYKFAPVRNLPDVPFSIRLRDDRFQSATISFLTSQTVTGAEQWEGASAIRSWEERGSINIPIFKWWRSVHDGHLGRIIDEEMDMYKHHTRRHLFGNENKGWLVTAYYSIAQQLASQDPVHYAMYTLLRPDHCTSLVSYPYYAKYSDFDARYPNTGAFEHIDHNIDNLMNSNSRVSSQIQGSISLDDETGNNCTKIAPGYHKPGALANWWKTVAEGERKSGAVTRIPPSAGLNWEPVPCKRGEARLTMPQIPHGAYPRYEGMERRRCVLTWLSKVDDNHTTLPNTERGAGTVGDLILSRVACTAPKTGPSGKFTLNANLPYRFPACVRLGSLGALSDVLLGFRHWDSPEFIAEQELLFHEDKSIALQFILDWRQNAYSIACESFRIIKDAEQHIFQTKSFWNSAGIEYPFESDSSNGEDEIKNKFT</sequence>